<evidence type="ECO:0000256" key="6">
    <source>
        <dbReference type="PIRSR" id="PIRSR604254-1"/>
    </source>
</evidence>
<keyword evidence="8" id="KW-1185">Reference proteome</keyword>
<feature type="transmembrane region" description="Helical" evidence="7">
    <location>
        <begin position="251"/>
        <end position="274"/>
    </location>
</feature>
<sequence>MCASNSEITQHIQNISLVNNVIQDDPTEILKLKNGKKECDNFFFIKSATKQVENSEEQSQRNSSTKLVPQKKFEDIIEETVLKAIPLNHDQAEIPNTKCTDTSESDFRTPPDSVPLSFVSNLSDGYKWKGFPRSFEDPRIYKRTTKGEEENNFTYKGLPASAQEKLPKESCDENKKKNIRLLKWKDMPVHLQFNPYIRTGYRPMLSAWGCIRSLFYIHNETFNIVTHGMPILYIILKTPSITNWASSELQVLSWCHVAGIISPWIGSFTYHLFMNMNRDQHFYHRLLQLDMLGIWICQSIGAMPMVFTFSHCFEKLTKWLCISFYCLVALWGLYKAMLAISPWERRLCFILPFSLRILLCGFRFLHFGGGDPNALLHLLLQDFIAVIGAIIGALHIPEKWFPGHMDKCLNSHNIMHLFVVAAVYSMHEATMQDLKWINEVQCISEQLF</sequence>
<dbReference type="GO" id="GO:0016020">
    <property type="term" value="C:membrane"/>
    <property type="evidence" value="ECO:0007669"/>
    <property type="project" value="UniProtKB-SubCell"/>
</dbReference>
<evidence type="ECO:0000256" key="7">
    <source>
        <dbReference type="SAM" id="Phobius"/>
    </source>
</evidence>
<feature type="binding site" evidence="6">
    <location>
        <position position="416"/>
    </location>
    <ligand>
        <name>Zn(2+)</name>
        <dbReference type="ChEBI" id="CHEBI:29105"/>
    </ligand>
</feature>
<dbReference type="GO" id="GO:0038023">
    <property type="term" value="F:signaling receptor activity"/>
    <property type="evidence" value="ECO:0007669"/>
    <property type="project" value="TreeGrafter"/>
</dbReference>
<dbReference type="AlphaFoldDB" id="A0A1W4XQN8"/>
<dbReference type="FunCoup" id="A0A1W4XQN8">
    <property type="interactions" value="81"/>
</dbReference>
<feature type="binding site" evidence="6">
    <location>
        <position position="271"/>
    </location>
    <ligand>
        <name>Zn(2+)</name>
        <dbReference type="ChEBI" id="CHEBI:29105"/>
    </ligand>
</feature>
<dbReference type="Proteomes" id="UP000192223">
    <property type="component" value="Unplaced"/>
</dbReference>
<feature type="transmembrane region" description="Helical" evidence="7">
    <location>
        <begin position="374"/>
        <end position="396"/>
    </location>
</feature>
<comment type="subcellular location">
    <subcellularLocation>
        <location evidence="1">Membrane</location>
        <topology evidence="1">Multi-pass membrane protein</topology>
    </subcellularLocation>
</comment>
<feature type="transmembrane region" description="Helical" evidence="7">
    <location>
        <begin position="316"/>
        <end position="334"/>
    </location>
</feature>
<evidence type="ECO:0000256" key="1">
    <source>
        <dbReference type="ARBA" id="ARBA00004141"/>
    </source>
</evidence>
<dbReference type="OrthoDB" id="535992at2759"/>
<dbReference type="GO" id="GO:0046872">
    <property type="term" value="F:metal ion binding"/>
    <property type="evidence" value="ECO:0007669"/>
    <property type="project" value="UniProtKB-KW"/>
</dbReference>
<evidence type="ECO:0000256" key="2">
    <source>
        <dbReference type="ARBA" id="ARBA00007018"/>
    </source>
</evidence>
<dbReference type="PANTHER" id="PTHR20855">
    <property type="entry name" value="ADIPOR/PROGESTIN RECEPTOR-RELATED"/>
    <property type="match status" value="1"/>
</dbReference>
<name>A0A1W4XQN8_AGRPL</name>
<organism evidence="8 9">
    <name type="scientific">Agrilus planipennis</name>
    <name type="common">Emerald ash borer</name>
    <name type="synonym">Agrilus marcopoli</name>
    <dbReference type="NCBI Taxonomy" id="224129"/>
    <lineage>
        <taxon>Eukaryota</taxon>
        <taxon>Metazoa</taxon>
        <taxon>Ecdysozoa</taxon>
        <taxon>Arthropoda</taxon>
        <taxon>Hexapoda</taxon>
        <taxon>Insecta</taxon>
        <taxon>Pterygota</taxon>
        <taxon>Neoptera</taxon>
        <taxon>Endopterygota</taxon>
        <taxon>Coleoptera</taxon>
        <taxon>Polyphaga</taxon>
        <taxon>Elateriformia</taxon>
        <taxon>Buprestoidea</taxon>
        <taxon>Buprestidae</taxon>
        <taxon>Agrilinae</taxon>
        <taxon>Agrilus</taxon>
    </lineage>
</organism>
<accession>A0A1W4XQN8</accession>
<gene>
    <name evidence="9" type="primary">LOC108743975</name>
</gene>
<keyword evidence="4 7" id="KW-1133">Transmembrane helix</keyword>
<dbReference type="STRING" id="224129.A0A1W4XQN8"/>
<dbReference type="PANTHER" id="PTHR20855:SF138">
    <property type="entry name" value="PROGESTIN AND ADIPOQ RECEPTOR FAMILY MEMBER 4"/>
    <property type="match status" value="1"/>
</dbReference>
<keyword evidence="9" id="KW-0675">Receptor</keyword>
<dbReference type="RefSeq" id="XP_018335087.1">
    <property type="nucleotide sequence ID" value="XM_018479585.1"/>
</dbReference>
<keyword evidence="5 7" id="KW-0472">Membrane</keyword>
<feature type="transmembrane region" description="Helical" evidence="7">
    <location>
        <begin position="346"/>
        <end position="368"/>
    </location>
</feature>
<feature type="transmembrane region" description="Helical" evidence="7">
    <location>
        <begin position="286"/>
        <end position="310"/>
    </location>
</feature>
<evidence type="ECO:0000313" key="8">
    <source>
        <dbReference type="Proteomes" id="UP000192223"/>
    </source>
</evidence>
<dbReference type="KEGG" id="apln:108743975"/>
<keyword evidence="6" id="KW-0479">Metal-binding</keyword>
<dbReference type="InterPro" id="IPR004254">
    <property type="entry name" value="AdipoR/HlyIII-related"/>
</dbReference>
<evidence type="ECO:0000256" key="3">
    <source>
        <dbReference type="ARBA" id="ARBA00022692"/>
    </source>
</evidence>
<proteinExistence type="inferred from homology"/>
<evidence type="ECO:0000256" key="5">
    <source>
        <dbReference type="ARBA" id="ARBA00023136"/>
    </source>
</evidence>
<comment type="similarity">
    <text evidence="2">Belongs to the ADIPOR family.</text>
</comment>
<keyword evidence="6" id="KW-0862">Zinc</keyword>
<protein>
    <submittedName>
        <fullName evidence="9">Progestin and adipoQ receptor family member 4</fullName>
    </submittedName>
</protein>
<dbReference type="GeneID" id="108743975"/>
<reference evidence="9" key="1">
    <citation type="submission" date="2025-08" db="UniProtKB">
        <authorList>
            <consortium name="RefSeq"/>
        </authorList>
    </citation>
    <scope>IDENTIFICATION</scope>
    <source>
        <tissue evidence="9">Entire body</tissue>
    </source>
</reference>
<feature type="transmembrane region" description="Helical" evidence="7">
    <location>
        <begin position="408"/>
        <end position="426"/>
    </location>
</feature>
<dbReference type="Pfam" id="PF03006">
    <property type="entry name" value="HlyIII"/>
    <property type="match status" value="1"/>
</dbReference>
<evidence type="ECO:0000256" key="4">
    <source>
        <dbReference type="ARBA" id="ARBA00022989"/>
    </source>
</evidence>
<evidence type="ECO:0000313" key="9">
    <source>
        <dbReference type="RefSeq" id="XP_018335087.1"/>
    </source>
</evidence>
<dbReference type="InParanoid" id="A0A1W4XQN8"/>
<feature type="binding site" evidence="6">
    <location>
        <position position="412"/>
    </location>
    <ligand>
        <name>Zn(2+)</name>
        <dbReference type="ChEBI" id="CHEBI:29105"/>
    </ligand>
</feature>
<keyword evidence="3 7" id="KW-0812">Transmembrane</keyword>